<comment type="caution">
    <text evidence="1">The sequence shown here is derived from an EMBL/GenBank/DDBJ whole genome shotgun (WGS) entry which is preliminary data.</text>
</comment>
<dbReference type="GO" id="GO:0160105">
    <property type="term" value="F:tRNA (adenine(22)-N1)-methyltransferase activity"/>
    <property type="evidence" value="ECO:0007669"/>
    <property type="project" value="InterPro"/>
</dbReference>
<dbReference type="EMBL" id="JABBPK010000001">
    <property type="protein sequence ID" value="NMO78485.1"/>
    <property type="molecule type" value="Genomic_DNA"/>
</dbReference>
<proteinExistence type="predicted"/>
<dbReference type="FunFam" id="3.40.50.150:FF:000136">
    <property type="entry name" value="tRNA (Adenine(22)-N(1))-methyltransferase TrmK"/>
    <property type="match status" value="1"/>
</dbReference>
<dbReference type="PANTHER" id="PTHR38451">
    <property type="entry name" value="TRNA (ADENINE(22)-N(1))-METHYLTRANSFERASE"/>
    <property type="match status" value="1"/>
</dbReference>
<dbReference type="PANTHER" id="PTHR38451:SF1">
    <property type="entry name" value="TRNA (ADENINE(22)-N(1))-METHYLTRANSFERASE"/>
    <property type="match status" value="1"/>
</dbReference>
<gene>
    <name evidence="1" type="ORF">HHU08_15995</name>
</gene>
<keyword evidence="1" id="KW-0489">Methyltransferase</keyword>
<dbReference type="Gene3D" id="1.10.287.1890">
    <property type="match status" value="1"/>
</dbReference>
<dbReference type="Proteomes" id="UP000588491">
    <property type="component" value="Unassembled WGS sequence"/>
</dbReference>
<name>A0A7Y0PN63_9BACI</name>
<keyword evidence="2" id="KW-1185">Reference proteome</keyword>
<dbReference type="InterPro" id="IPR029063">
    <property type="entry name" value="SAM-dependent_MTases_sf"/>
</dbReference>
<accession>A0A7Y0PN63</accession>
<dbReference type="InterPro" id="IPR006901">
    <property type="entry name" value="TrmK"/>
</dbReference>
<dbReference type="AlphaFoldDB" id="A0A7Y0PN63"/>
<reference evidence="1 2" key="1">
    <citation type="submission" date="2020-04" db="EMBL/GenBank/DDBJ databases">
        <title>Bacillus sp. UniB3 isolated from commercial digestive syrup.</title>
        <authorList>
            <person name="Thorat V."/>
            <person name="Kirdat K."/>
            <person name="Tiwarekar B."/>
            <person name="Yadav A."/>
        </authorList>
    </citation>
    <scope>NUCLEOTIDE SEQUENCE [LARGE SCALE GENOMIC DNA]</scope>
    <source>
        <strain evidence="1 2">UniB3</strain>
    </source>
</reference>
<evidence type="ECO:0000313" key="1">
    <source>
        <dbReference type="EMBL" id="NMO78485.1"/>
    </source>
</evidence>
<dbReference type="Pfam" id="PF04816">
    <property type="entry name" value="TrmK"/>
    <property type="match status" value="1"/>
</dbReference>
<dbReference type="PIRSF" id="PIRSF018637">
    <property type="entry name" value="TrmK"/>
    <property type="match status" value="1"/>
</dbReference>
<dbReference type="Gene3D" id="3.40.50.150">
    <property type="entry name" value="Vaccinia Virus protein VP39"/>
    <property type="match status" value="1"/>
</dbReference>
<sequence length="236" mass="26669">MNTDKLSKRLETVAKYIPRDSTFADIGSDHAYLPCYMVKRNAVRFAIAGEVVDGPYQSAIKQVKQEGLTSKISVRKGNGLEVVETNEVDCITIAGMGGALIASILENGRDKLKNVQRLVLQPNISAVSIREWLLRNNWTLVAEEILEEDGKIYEILVAEKGDSSALYETREESAILFGPFLMKERNDAFVKKWNLEKKNWQRILAQLEAAPESEENIQKRKELQQKITLVDEVNKS</sequence>
<keyword evidence="1" id="KW-0808">Transferase</keyword>
<protein>
    <submittedName>
        <fullName evidence="1">tRNA (Adenine-N(1))-methyltransferase</fullName>
    </submittedName>
</protein>
<dbReference type="RefSeq" id="WP_169188851.1">
    <property type="nucleotide sequence ID" value="NZ_JABBPK010000001.1"/>
</dbReference>
<evidence type="ECO:0000313" key="2">
    <source>
        <dbReference type="Proteomes" id="UP000588491"/>
    </source>
</evidence>
<dbReference type="SUPFAM" id="SSF53335">
    <property type="entry name" value="S-adenosyl-L-methionine-dependent methyltransferases"/>
    <property type="match status" value="1"/>
</dbReference>
<dbReference type="GO" id="GO:0032259">
    <property type="term" value="P:methylation"/>
    <property type="evidence" value="ECO:0007669"/>
    <property type="project" value="UniProtKB-KW"/>
</dbReference>
<organism evidence="1 2">
    <name type="scientific">Niallia alba</name>
    <dbReference type="NCBI Taxonomy" id="2729105"/>
    <lineage>
        <taxon>Bacteria</taxon>
        <taxon>Bacillati</taxon>
        <taxon>Bacillota</taxon>
        <taxon>Bacilli</taxon>
        <taxon>Bacillales</taxon>
        <taxon>Bacillaceae</taxon>
        <taxon>Niallia</taxon>
    </lineage>
</organism>